<evidence type="ECO:0000259" key="3">
    <source>
        <dbReference type="Pfam" id="PF16516"/>
    </source>
</evidence>
<protein>
    <submittedName>
        <fullName evidence="5">Optineurin-like</fullName>
    </submittedName>
</protein>
<evidence type="ECO:0000256" key="2">
    <source>
        <dbReference type="SAM" id="MobiDB-lite"/>
    </source>
</evidence>
<feature type="domain" description="NF-kappa-B essential modulator NEMO CC2-LZ" evidence="3">
    <location>
        <begin position="3"/>
        <end position="70"/>
    </location>
</feature>
<dbReference type="InterPro" id="IPR051301">
    <property type="entry name" value="Optineurin/NFkB_EssMod"/>
</dbReference>
<name>A0ABM1EZ13_PRICU</name>
<evidence type="ECO:0000256" key="1">
    <source>
        <dbReference type="ARBA" id="ARBA00023054"/>
    </source>
</evidence>
<dbReference type="PANTHER" id="PTHR31553">
    <property type="entry name" value="NF-KAPPA-B ESSENTIAL MODULATOR"/>
    <property type="match status" value="1"/>
</dbReference>
<dbReference type="PANTHER" id="PTHR31553:SF1">
    <property type="entry name" value="NF-KAPPA-B ESSENTIAL MODULATOR"/>
    <property type="match status" value="1"/>
</dbReference>
<keyword evidence="1" id="KW-0175">Coiled coil</keyword>
<feature type="compositionally biased region" description="Low complexity" evidence="2">
    <location>
        <begin position="80"/>
        <end position="90"/>
    </location>
</feature>
<reference evidence="5" key="1">
    <citation type="submission" date="2025-08" db="UniProtKB">
        <authorList>
            <consortium name="RefSeq"/>
        </authorList>
    </citation>
    <scope>IDENTIFICATION</scope>
</reference>
<accession>A0ABM1EZ13</accession>
<gene>
    <name evidence="5" type="primary">LOC106817253</name>
</gene>
<feature type="region of interest" description="Disordered" evidence="2">
    <location>
        <begin position="129"/>
        <end position="149"/>
    </location>
</feature>
<organism evidence="4 5">
    <name type="scientific">Priapulus caudatus</name>
    <name type="common">Priapulid worm</name>
    <dbReference type="NCBI Taxonomy" id="37621"/>
    <lineage>
        <taxon>Eukaryota</taxon>
        <taxon>Metazoa</taxon>
        <taxon>Ecdysozoa</taxon>
        <taxon>Scalidophora</taxon>
        <taxon>Priapulida</taxon>
        <taxon>Priapulimorpha</taxon>
        <taxon>Priapulimorphida</taxon>
        <taxon>Priapulidae</taxon>
        <taxon>Priapulus</taxon>
    </lineage>
</organism>
<dbReference type="Pfam" id="PF16516">
    <property type="entry name" value="CC2-LZ"/>
    <property type="match status" value="1"/>
</dbReference>
<dbReference type="RefSeq" id="XP_014677434.1">
    <property type="nucleotide sequence ID" value="XM_014821948.1"/>
</dbReference>
<evidence type="ECO:0000313" key="5">
    <source>
        <dbReference type="RefSeq" id="XP_014677434.1"/>
    </source>
</evidence>
<dbReference type="Gene3D" id="1.20.5.990">
    <property type="entry name" value="Nemo cc2-lz domain - 1d5 darpin complex"/>
    <property type="match status" value="1"/>
</dbReference>
<evidence type="ECO:0000313" key="4">
    <source>
        <dbReference type="Proteomes" id="UP000695022"/>
    </source>
</evidence>
<keyword evidence="4" id="KW-1185">Reference proteome</keyword>
<dbReference type="InterPro" id="IPR032419">
    <property type="entry name" value="CC2-LZ_dom"/>
</dbReference>
<proteinExistence type="predicted"/>
<dbReference type="CDD" id="cd09803">
    <property type="entry name" value="UBAN"/>
    <property type="match status" value="1"/>
</dbReference>
<feature type="region of interest" description="Disordered" evidence="2">
    <location>
        <begin position="73"/>
        <end position="117"/>
    </location>
</feature>
<dbReference type="GeneID" id="106817253"/>
<sequence>MTSEDLVSSKDQEICALSEELRKLREDLETIPVLKAQMDIYHADFQAERSARERQHDEMEQLRIQLEQFRAHMSPSHEAQQLQSQSQPQPTSNASRSGRYRRSYPYPGPYDEPDDQADTLTDQLATRNLASSGADSDDVIEKSDEVSSKLTNDCPSLDMFRGLERTDISDDKHCDVIELSMMGPPSATMLPPPCDCPV</sequence>
<dbReference type="Proteomes" id="UP000695022">
    <property type="component" value="Unplaced"/>
</dbReference>